<dbReference type="Proteomes" id="UP000561459">
    <property type="component" value="Unassembled WGS sequence"/>
</dbReference>
<dbReference type="AlphaFoldDB" id="A0A7W6C966"/>
<name>A0A7W6C966_9SPHN</name>
<sequence>MGQPFALDFGAVMLVGMAADVDLALLQEVLPAVESAILLGSDDEGGDA</sequence>
<keyword evidence="2" id="KW-1185">Reference proteome</keyword>
<evidence type="ECO:0000313" key="2">
    <source>
        <dbReference type="Proteomes" id="UP000561459"/>
    </source>
</evidence>
<gene>
    <name evidence="1" type="ORF">GGR39_002349</name>
</gene>
<dbReference type="RefSeq" id="WP_183617280.1">
    <property type="nucleotide sequence ID" value="NZ_JACIDY010000005.1"/>
</dbReference>
<proteinExistence type="predicted"/>
<reference evidence="1 2" key="1">
    <citation type="submission" date="2020-08" db="EMBL/GenBank/DDBJ databases">
        <title>Genomic Encyclopedia of Type Strains, Phase IV (KMG-IV): sequencing the most valuable type-strain genomes for metagenomic binning, comparative biology and taxonomic classification.</title>
        <authorList>
            <person name="Goeker M."/>
        </authorList>
    </citation>
    <scope>NUCLEOTIDE SEQUENCE [LARGE SCALE GENOMIC DNA]</scope>
    <source>
        <strain evidence="1 2">DSM 27568</strain>
    </source>
</reference>
<accession>A0A7W6C966</accession>
<evidence type="ECO:0000313" key="1">
    <source>
        <dbReference type="EMBL" id="MBB3940692.1"/>
    </source>
</evidence>
<dbReference type="EMBL" id="JACIDY010000005">
    <property type="protein sequence ID" value="MBB3940692.1"/>
    <property type="molecule type" value="Genomic_DNA"/>
</dbReference>
<protein>
    <submittedName>
        <fullName evidence="1">Uncharacterized protein</fullName>
    </submittedName>
</protein>
<comment type="caution">
    <text evidence="1">The sequence shown here is derived from an EMBL/GenBank/DDBJ whole genome shotgun (WGS) entry which is preliminary data.</text>
</comment>
<organism evidence="1 2">
    <name type="scientific">Novosphingobium fluoreni</name>
    <dbReference type="NCBI Taxonomy" id="1391222"/>
    <lineage>
        <taxon>Bacteria</taxon>
        <taxon>Pseudomonadati</taxon>
        <taxon>Pseudomonadota</taxon>
        <taxon>Alphaproteobacteria</taxon>
        <taxon>Sphingomonadales</taxon>
        <taxon>Sphingomonadaceae</taxon>
        <taxon>Novosphingobium</taxon>
    </lineage>
</organism>